<dbReference type="SUPFAM" id="SSF46785">
    <property type="entry name" value="Winged helix' DNA-binding domain"/>
    <property type="match status" value="1"/>
</dbReference>
<dbReference type="EMBL" id="CP001349">
    <property type="protein sequence ID" value="ACL60551.1"/>
    <property type="molecule type" value="Genomic_DNA"/>
</dbReference>
<dbReference type="RefSeq" id="WP_015932152.1">
    <property type="nucleotide sequence ID" value="NC_011894.1"/>
</dbReference>
<reference evidence="5 6" key="1">
    <citation type="submission" date="2009-01" db="EMBL/GenBank/DDBJ databases">
        <title>Complete sequence of chromosome of Methylobacterium nodulans ORS 2060.</title>
        <authorList>
            <consortium name="US DOE Joint Genome Institute"/>
            <person name="Lucas S."/>
            <person name="Copeland A."/>
            <person name="Lapidus A."/>
            <person name="Glavina del Rio T."/>
            <person name="Dalin E."/>
            <person name="Tice H."/>
            <person name="Bruce D."/>
            <person name="Goodwin L."/>
            <person name="Pitluck S."/>
            <person name="Sims D."/>
            <person name="Brettin T."/>
            <person name="Detter J.C."/>
            <person name="Han C."/>
            <person name="Larimer F."/>
            <person name="Land M."/>
            <person name="Hauser L."/>
            <person name="Kyrpides N."/>
            <person name="Ivanova N."/>
            <person name="Marx C.J."/>
            <person name="Richardson P."/>
        </authorList>
    </citation>
    <scope>NUCLEOTIDE SEQUENCE [LARGE SCALE GENOMIC DNA]</scope>
    <source>
        <strain evidence="6">LMG 21967 / CNCM I-2342 / ORS 2060</strain>
    </source>
</reference>
<dbReference type="PANTHER" id="PTHR43132:SF2">
    <property type="entry name" value="ARSENICAL RESISTANCE OPERON REPRESSOR ARSR-RELATED"/>
    <property type="match status" value="1"/>
</dbReference>
<evidence type="ECO:0000313" key="5">
    <source>
        <dbReference type="EMBL" id="ACL60551.1"/>
    </source>
</evidence>
<organism evidence="5 6">
    <name type="scientific">Methylobacterium nodulans (strain LMG 21967 / CNCM I-2342 / ORS 2060)</name>
    <dbReference type="NCBI Taxonomy" id="460265"/>
    <lineage>
        <taxon>Bacteria</taxon>
        <taxon>Pseudomonadati</taxon>
        <taxon>Pseudomonadota</taxon>
        <taxon>Alphaproteobacteria</taxon>
        <taxon>Hyphomicrobiales</taxon>
        <taxon>Methylobacteriaceae</taxon>
        <taxon>Methylobacterium</taxon>
    </lineage>
</organism>
<dbReference type="AlphaFoldDB" id="B8IQN9"/>
<sequence length="119" mass="12384">MDERQALAAFAALSQEHRLRLVRHLVTAGPEGVAAGSLAAEVGVPFSNVSFHLKELAHAGLVGSRREGRSVIYSADYPALSGLIQFLMKDCCGGHPEVCTPAVTALAACCPSEGDTAHA</sequence>
<dbReference type="NCBIfam" id="NF033788">
    <property type="entry name" value="HTH_metalloreg"/>
    <property type="match status" value="1"/>
</dbReference>
<dbReference type="HOGENOM" id="CLU_097806_2_2_5"/>
<dbReference type="Gene3D" id="1.10.10.10">
    <property type="entry name" value="Winged helix-like DNA-binding domain superfamily/Winged helix DNA-binding domain"/>
    <property type="match status" value="1"/>
</dbReference>
<dbReference type="PROSITE" id="PS50987">
    <property type="entry name" value="HTH_ARSR_2"/>
    <property type="match status" value="1"/>
</dbReference>
<evidence type="ECO:0000256" key="1">
    <source>
        <dbReference type="ARBA" id="ARBA00023015"/>
    </source>
</evidence>
<dbReference type="GO" id="GO:0003700">
    <property type="term" value="F:DNA-binding transcription factor activity"/>
    <property type="evidence" value="ECO:0007669"/>
    <property type="project" value="InterPro"/>
</dbReference>
<protein>
    <submittedName>
        <fullName evidence="5">Putative transcriptional regulator, ArsR family</fullName>
    </submittedName>
</protein>
<dbReference type="KEGG" id="mno:Mnod_5721"/>
<dbReference type="SMART" id="SM00418">
    <property type="entry name" value="HTH_ARSR"/>
    <property type="match status" value="1"/>
</dbReference>
<keyword evidence="3" id="KW-0804">Transcription</keyword>
<keyword evidence="6" id="KW-1185">Reference proteome</keyword>
<proteinExistence type="predicted"/>
<dbReference type="InterPro" id="IPR051011">
    <property type="entry name" value="Metal_resp_trans_reg"/>
</dbReference>
<dbReference type="InterPro" id="IPR001845">
    <property type="entry name" value="HTH_ArsR_DNA-bd_dom"/>
</dbReference>
<dbReference type="GO" id="GO:0003677">
    <property type="term" value="F:DNA binding"/>
    <property type="evidence" value="ECO:0007669"/>
    <property type="project" value="UniProtKB-KW"/>
</dbReference>
<dbReference type="PRINTS" id="PR00778">
    <property type="entry name" value="HTHARSR"/>
</dbReference>
<feature type="domain" description="HTH arsR-type" evidence="4">
    <location>
        <begin position="1"/>
        <end position="95"/>
    </location>
</feature>
<dbReference type="InterPro" id="IPR011991">
    <property type="entry name" value="ArsR-like_HTH"/>
</dbReference>
<dbReference type="eggNOG" id="COG0640">
    <property type="taxonomic scope" value="Bacteria"/>
</dbReference>
<dbReference type="InterPro" id="IPR036390">
    <property type="entry name" value="WH_DNA-bd_sf"/>
</dbReference>
<dbReference type="InterPro" id="IPR036388">
    <property type="entry name" value="WH-like_DNA-bd_sf"/>
</dbReference>
<keyword evidence="2" id="KW-0238">DNA-binding</keyword>
<gene>
    <name evidence="5" type="ordered locus">Mnod_5721</name>
</gene>
<name>B8IQN9_METNO</name>
<evidence type="ECO:0000256" key="2">
    <source>
        <dbReference type="ARBA" id="ARBA00023125"/>
    </source>
</evidence>
<dbReference type="Pfam" id="PF12840">
    <property type="entry name" value="HTH_20"/>
    <property type="match status" value="1"/>
</dbReference>
<evidence type="ECO:0000313" key="6">
    <source>
        <dbReference type="Proteomes" id="UP000008207"/>
    </source>
</evidence>
<accession>B8IQN9</accession>
<evidence type="ECO:0000256" key="3">
    <source>
        <dbReference type="ARBA" id="ARBA00023163"/>
    </source>
</evidence>
<dbReference type="OrthoDB" id="9804742at2"/>
<keyword evidence="1" id="KW-0805">Transcription regulation</keyword>
<dbReference type="STRING" id="460265.Mnod_5721"/>
<evidence type="ECO:0000259" key="4">
    <source>
        <dbReference type="PROSITE" id="PS50987"/>
    </source>
</evidence>
<dbReference type="PANTHER" id="PTHR43132">
    <property type="entry name" value="ARSENICAL RESISTANCE OPERON REPRESSOR ARSR-RELATED"/>
    <property type="match status" value="1"/>
</dbReference>
<dbReference type="CDD" id="cd00090">
    <property type="entry name" value="HTH_ARSR"/>
    <property type="match status" value="1"/>
</dbReference>
<dbReference type="Proteomes" id="UP000008207">
    <property type="component" value="Chromosome"/>
</dbReference>